<dbReference type="PANTHER" id="PTHR14083:SF0">
    <property type="entry name" value="YIP1D-INTERACTING FACTOR 1, ISOFORM C"/>
    <property type="match status" value="1"/>
</dbReference>
<evidence type="ECO:0000256" key="7">
    <source>
        <dbReference type="ARBA" id="ARBA00023034"/>
    </source>
</evidence>
<dbReference type="AlphaFoldDB" id="A0A7D9LL84"/>
<dbReference type="EMBL" id="CACRXK020018907">
    <property type="protein sequence ID" value="CAB4033038.1"/>
    <property type="molecule type" value="Genomic_DNA"/>
</dbReference>
<keyword evidence="4 9" id="KW-0256">Endoplasmic reticulum</keyword>
<dbReference type="GO" id="GO:0005789">
    <property type="term" value="C:endoplasmic reticulum membrane"/>
    <property type="evidence" value="ECO:0007669"/>
    <property type="project" value="UniProtKB-SubCell"/>
</dbReference>
<comment type="caution">
    <text evidence="10">The sequence shown here is derived from an EMBL/GenBank/DDBJ whole genome shotgun (WGS) entry which is preliminary data.</text>
</comment>
<protein>
    <recommendedName>
        <fullName evidence="9">Protein YIF1</fullName>
    </recommendedName>
</protein>
<keyword evidence="3 9" id="KW-0812">Transmembrane</keyword>
<name>A0A7D9LL84_PARCT</name>
<evidence type="ECO:0000256" key="3">
    <source>
        <dbReference type="ARBA" id="ARBA00022692"/>
    </source>
</evidence>
<comment type="subcellular location">
    <subcellularLocation>
        <location evidence="9">Endoplasmic reticulum membrane</location>
        <topology evidence="9">Multi-pass membrane protein</topology>
    </subcellularLocation>
    <subcellularLocation>
        <location evidence="9">Golgi apparatus membrane</location>
        <topology evidence="9">Multi-pass membrane protein</topology>
    </subcellularLocation>
</comment>
<dbReference type="GO" id="GO:0006888">
    <property type="term" value="P:endoplasmic reticulum to Golgi vesicle-mediated transport"/>
    <property type="evidence" value="ECO:0007669"/>
    <property type="project" value="UniProtKB-UniRule"/>
</dbReference>
<evidence type="ECO:0000256" key="5">
    <source>
        <dbReference type="ARBA" id="ARBA00022927"/>
    </source>
</evidence>
<proteinExistence type="inferred from homology"/>
<evidence type="ECO:0000256" key="4">
    <source>
        <dbReference type="ARBA" id="ARBA00022824"/>
    </source>
</evidence>
<feature type="non-terminal residue" evidence="10">
    <location>
        <position position="1"/>
    </location>
</feature>
<accession>A0A7D9LL84</accession>
<evidence type="ECO:0000313" key="11">
    <source>
        <dbReference type="Proteomes" id="UP001152795"/>
    </source>
</evidence>
<dbReference type="PANTHER" id="PTHR14083">
    <property type="entry name" value="YIP1 INTERACTING FACTOR HOMOLOG YIF1 PROTEIN"/>
    <property type="match status" value="1"/>
</dbReference>
<dbReference type="GO" id="GO:0000139">
    <property type="term" value="C:Golgi membrane"/>
    <property type="evidence" value="ECO:0007669"/>
    <property type="project" value="UniProtKB-SubCell"/>
</dbReference>
<feature type="transmembrane region" description="Helical" evidence="9">
    <location>
        <begin position="112"/>
        <end position="134"/>
    </location>
</feature>
<dbReference type="Pfam" id="PF03878">
    <property type="entry name" value="YIF1"/>
    <property type="match status" value="1"/>
</dbReference>
<evidence type="ECO:0000256" key="9">
    <source>
        <dbReference type="RuleBase" id="RU368073"/>
    </source>
</evidence>
<keyword evidence="8 9" id="KW-0472">Membrane</keyword>
<keyword evidence="6 9" id="KW-1133">Transmembrane helix</keyword>
<organism evidence="10 11">
    <name type="scientific">Paramuricea clavata</name>
    <name type="common">Red gorgonian</name>
    <name type="synonym">Violescent sea-whip</name>
    <dbReference type="NCBI Taxonomy" id="317549"/>
    <lineage>
        <taxon>Eukaryota</taxon>
        <taxon>Metazoa</taxon>
        <taxon>Cnidaria</taxon>
        <taxon>Anthozoa</taxon>
        <taxon>Octocorallia</taxon>
        <taxon>Malacalcyonacea</taxon>
        <taxon>Plexauridae</taxon>
        <taxon>Paramuricea</taxon>
    </lineage>
</organism>
<dbReference type="Proteomes" id="UP001152795">
    <property type="component" value="Unassembled WGS sequence"/>
</dbReference>
<sequence length="258" mass="29430">MANMAFQYGTSLASQGKDYVDKNIDKFVSTSKLKYYFAVDTSYVGRKLALLLFPFSHQNWSIKYNKAEPIAPRYEINAPDMYIPAMSFVTYILVAGLVMGTQDRFSPEQLGITATSAFLWSFVEVVAILFSFYICSVMAEIKALDLVAFCGYKYVGIILCLLAGLVFHSTGYYAVLFWMSLTTGFFLVRTLRLIILPEADADSIGRASKRRIYLLLFIALLQPVLMFILTRHLKPMDARKSKKVQRENRFEFHQVKTT</sequence>
<evidence type="ECO:0000256" key="2">
    <source>
        <dbReference type="ARBA" id="ARBA00022448"/>
    </source>
</evidence>
<gene>
    <name evidence="10" type="ORF">PACLA_8A032751</name>
</gene>
<dbReference type="InterPro" id="IPR005578">
    <property type="entry name" value="Yif1_fam"/>
</dbReference>
<comment type="function">
    <text evidence="9">Has a role in transport between endoplasmic reticulum and Golgi.</text>
</comment>
<evidence type="ECO:0000256" key="1">
    <source>
        <dbReference type="ARBA" id="ARBA00009727"/>
    </source>
</evidence>
<evidence type="ECO:0000256" key="6">
    <source>
        <dbReference type="ARBA" id="ARBA00022989"/>
    </source>
</evidence>
<dbReference type="GO" id="GO:0030134">
    <property type="term" value="C:COPII-coated ER to Golgi transport vesicle"/>
    <property type="evidence" value="ECO:0007669"/>
    <property type="project" value="TreeGrafter"/>
</dbReference>
<feature type="transmembrane region" description="Helical" evidence="9">
    <location>
        <begin position="81"/>
        <end position="100"/>
    </location>
</feature>
<keyword evidence="2 9" id="KW-0813">Transport</keyword>
<evidence type="ECO:0000256" key="8">
    <source>
        <dbReference type="ARBA" id="ARBA00023136"/>
    </source>
</evidence>
<keyword evidence="7 9" id="KW-0333">Golgi apparatus</keyword>
<keyword evidence="11" id="KW-1185">Reference proteome</keyword>
<evidence type="ECO:0000313" key="10">
    <source>
        <dbReference type="EMBL" id="CAB4033038.1"/>
    </source>
</evidence>
<reference evidence="10" key="1">
    <citation type="submission" date="2020-04" db="EMBL/GenBank/DDBJ databases">
        <authorList>
            <person name="Alioto T."/>
            <person name="Alioto T."/>
            <person name="Gomez Garrido J."/>
        </authorList>
    </citation>
    <scope>NUCLEOTIDE SEQUENCE</scope>
    <source>
        <strain evidence="10">A484AB</strain>
    </source>
</reference>
<keyword evidence="5 9" id="KW-0653">Protein transport</keyword>
<dbReference type="GO" id="GO:0005793">
    <property type="term" value="C:endoplasmic reticulum-Golgi intermediate compartment"/>
    <property type="evidence" value="ECO:0007669"/>
    <property type="project" value="UniProtKB-UniRule"/>
</dbReference>
<feature type="transmembrane region" description="Helical" evidence="9">
    <location>
        <begin position="212"/>
        <end position="230"/>
    </location>
</feature>
<dbReference type="GO" id="GO:0015031">
    <property type="term" value="P:protein transport"/>
    <property type="evidence" value="ECO:0007669"/>
    <property type="project" value="UniProtKB-KW"/>
</dbReference>
<dbReference type="OrthoDB" id="337750at2759"/>
<feature type="transmembrane region" description="Helical" evidence="9">
    <location>
        <begin position="146"/>
        <end position="166"/>
    </location>
</feature>
<feature type="transmembrane region" description="Helical" evidence="9">
    <location>
        <begin position="172"/>
        <end position="191"/>
    </location>
</feature>
<comment type="similarity">
    <text evidence="1 9">Belongs to the YIF1 family.</text>
</comment>